<comment type="caution">
    <text evidence="2">The sequence shown here is derived from an EMBL/GenBank/DDBJ whole genome shotgun (WGS) entry which is preliminary data.</text>
</comment>
<protein>
    <submittedName>
        <fullName evidence="2">Uncharacterized protein</fullName>
    </submittedName>
</protein>
<feature type="region of interest" description="Disordered" evidence="1">
    <location>
        <begin position="112"/>
        <end position="139"/>
    </location>
</feature>
<gene>
    <name evidence="2" type="ORF">VNO78_31928</name>
</gene>
<organism evidence="2 3">
    <name type="scientific">Psophocarpus tetragonolobus</name>
    <name type="common">Winged bean</name>
    <name type="synonym">Dolichos tetragonolobus</name>
    <dbReference type="NCBI Taxonomy" id="3891"/>
    <lineage>
        <taxon>Eukaryota</taxon>
        <taxon>Viridiplantae</taxon>
        <taxon>Streptophyta</taxon>
        <taxon>Embryophyta</taxon>
        <taxon>Tracheophyta</taxon>
        <taxon>Spermatophyta</taxon>
        <taxon>Magnoliopsida</taxon>
        <taxon>eudicotyledons</taxon>
        <taxon>Gunneridae</taxon>
        <taxon>Pentapetalae</taxon>
        <taxon>rosids</taxon>
        <taxon>fabids</taxon>
        <taxon>Fabales</taxon>
        <taxon>Fabaceae</taxon>
        <taxon>Papilionoideae</taxon>
        <taxon>50 kb inversion clade</taxon>
        <taxon>NPAAA clade</taxon>
        <taxon>indigoferoid/millettioid clade</taxon>
        <taxon>Phaseoleae</taxon>
        <taxon>Psophocarpus</taxon>
    </lineage>
</organism>
<feature type="compositionally biased region" description="Polar residues" evidence="1">
    <location>
        <begin position="246"/>
        <end position="255"/>
    </location>
</feature>
<feature type="compositionally biased region" description="Polar residues" evidence="1">
    <location>
        <begin position="120"/>
        <end position="133"/>
    </location>
</feature>
<proteinExistence type="predicted"/>
<dbReference type="AlphaFoldDB" id="A0AAN9X906"/>
<reference evidence="2 3" key="1">
    <citation type="submission" date="2024-01" db="EMBL/GenBank/DDBJ databases">
        <title>The genomes of 5 underutilized Papilionoideae crops provide insights into root nodulation and disease resistanc.</title>
        <authorList>
            <person name="Jiang F."/>
        </authorList>
    </citation>
    <scope>NUCLEOTIDE SEQUENCE [LARGE SCALE GENOMIC DNA]</scope>
    <source>
        <strain evidence="2">DUOXIRENSHENG_FW03</strain>
        <tissue evidence="2">Leaves</tissue>
    </source>
</reference>
<accession>A0AAN9X906</accession>
<name>A0AAN9X906_PSOTE</name>
<evidence type="ECO:0000313" key="2">
    <source>
        <dbReference type="EMBL" id="KAK7385936.1"/>
    </source>
</evidence>
<dbReference type="Proteomes" id="UP001386955">
    <property type="component" value="Unassembled WGS sequence"/>
</dbReference>
<evidence type="ECO:0000313" key="3">
    <source>
        <dbReference type="Proteomes" id="UP001386955"/>
    </source>
</evidence>
<feature type="compositionally biased region" description="Basic and acidic residues" evidence="1">
    <location>
        <begin position="164"/>
        <end position="173"/>
    </location>
</feature>
<keyword evidence="3" id="KW-1185">Reference proteome</keyword>
<evidence type="ECO:0000256" key="1">
    <source>
        <dbReference type="SAM" id="MobiDB-lite"/>
    </source>
</evidence>
<sequence length="265" mass="28931">MEGSRNGTLQDSQKVETEILSEDKEVAVEVDDTPDCDIAITDEEEAPKNEMNKELVESASVEHTYEDVSESVTDTFEPYAVKDGKVQNKMESHSLELELKKEQRKDFLSVVNDEVKETDLPSSEDNNELSSGNEGLGETEVVETIAKHMTVAEEKNVLSNVVTEKGEETKEVYGDSSLPLTEVASEETVETSVIKSDESDKVAPTTIEKSLALDEKVEKPSGGQEESSNGSAKESFKPSPSAPDAESSQSTQNPVGDSHFMIVSY</sequence>
<dbReference type="EMBL" id="JAYMYS010000008">
    <property type="protein sequence ID" value="KAK7385936.1"/>
    <property type="molecule type" value="Genomic_DNA"/>
</dbReference>
<feature type="region of interest" description="Disordered" evidence="1">
    <location>
        <begin position="160"/>
        <end position="265"/>
    </location>
</feature>